<dbReference type="AlphaFoldDB" id="B9SFV4"/>
<accession>B9SFV4</accession>
<dbReference type="InParanoid" id="B9SFV4"/>
<gene>
    <name evidence="1" type="ORF">RCOM_0723810</name>
</gene>
<proteinExistence type="predicted"/>
<evidence type="ECO:0000313" key="1">
    <source>
        <dbReference type="EMBL" id="EEF37497.1"/>
    </source>
</evidence>
<dbReference type="Proteomes" id="UP000008311">
    <property type="component" value="Unassembled WGS sequence"/>
</dbReference>
<sequence length="97" mass="10393">MAKGEDVVRAMESPPASSSLGVELQEPLLRFFIAVKADKAKESMAVAVLCKNHWGEVADGVICFLLLAEKVLTVATAVILCLTLAQELGAEDFYVLV</sequence>
<dbReference type="EMBL" id="EQ973947">
    <property type="protein sequence ID" value="EEF37497.1"/>
    <property type="molecule type" value="Genomic_DNA"/>
</dbReference>
<reference evidence="2" key="1">
    <citation type="journal article" date="2010" name="Nat. Biotechnol.">
        <title>Draft genome sequence of the oilseed species Ricinus communis.</title>
        <authorList>
            <person name="Chan A.P."/>
            <person name="Crabtree J."/>
            <person name="Zhao Q."/>
            <person name="Lorenzi H."/>
            <person name="Orvis J."/>
            <person name="Puiu D."/>
            <person name="Melake-Berhan A."/>
            <person name="Jones K.M."/>
            <person name="Redman J."/>
            <person name="Chen G."/>
            <person name="Cahoon E.B."/>
            <person name="Gedil M."/>
            <person name="Stanke M."/>
            <person name="Haas B.J."/>
            <person name="Wortman J.R."/>
            <person name="Fraser-Liggett C.M."/>
            <person name="Ravel J."/>
            <person name="Rabinowicz P.D."/>
        </authorList>
    </citation>
    <scope>NUCLEOTIDE SEQUENCE [LARGE SCALE GENOMIC DNA]</scope>
    <source>
        <strain evidence="2">cv. Hale</strain>
    </source>
</reference>
<evidence type="ECO:0000313" key="2">
    <source>
        <dbReference type="Proteomes" id="UP000008311"/>
    </source>
</evidence>
<organism evidence="1 2">
    <name type="scientific">Ricinus communis</name>
    <name type="common">Castor bean</name>
    <dbReference type="NCBI Taxonomy" id="3988"/>
    <lineage>
        <taxon>Eukaryota</taxon>
        <taxon>Viridiplantae</taxon>
        <taxon>Streptophyta</taxon>
        <taxon>Embryophyta</taxon>
        <taxon>Tracheophyta</taxon>
        <taxon>Spermatophyta</taxon>
        <taxon>Magnoliopsida</taxon>
        <taxon>eudicotyledons</taxon>
        <taxon>Gunneridae</taxon>
        <taxon>Pentapetalae</taxon>
        <taxon>rosids</taxon>
        <taxon>fabids</taxon>
        <taxon>Malpighiales</taxon>
        <taxon>Euphorbiaceae</taxon>
        <taxon>Acalyphoideae</taxon>
        <taxon>Acalypheae</taxon>
        <taxon>Ricinus</taxon>
    </lineage>
</organism>
<name>B9SFV4_RICCO</name>
<protein>
    <submittedName>
        <fullName evidence="1">Uncharacterized protein</fullName>
    </submittedName>
</protein>
<keyword evidence="2" id="KW-1185">Reference proteome</keyword>